<feature type="non-terminal residue" evidence="2">
    <location>
        <position position="1"/>
    </location>
</feature>
<accession>A0AAV2S7L0</accession>
<feature type="non-terminal residue" evidence="2">
    <location>
        <position position="113"/>
    </location>
</feature>
<feature type="region of interest" description="Disordered" evidence="1">
    <location>
        <begin position="1"/>
        <end position="21"/>
    </location>
</feature>
<sequence>NDRSYGRPSYGAAPTDPPTLAPAAPGYYNEFAETTDPISMRQTAAGNLQNIQNNFNFEFSNIVRSLSAKVEFYSSVTRTFEAIFTWASDGEGDLFYSKFQLGVFQNAIKGEPP</sequence>
<keyword evidence="3" id="KW-1185">Reference proteome</keyword>
<evidence type="ECO:0000256" key="1">
    <source>
        <dbReference type="SAM" id="MobiDB-lite"/>
    </source>
</evidence>
<proteinExistence type="predicted"/>
<dbReference type="EMBL" id="CAXKWB010046376">
    <property type="protein sequence ID" value="CAL4163615.1"/>
    <property type="molecule type" value="Genomic_DNA"/>
</dbReference>
<evidence type="ECO:0000313" key="3">
    <source>
        <dbReference type="Proteomes" id="UP001497623"/>
    </source>
</evidence>
<dbReference type="AlphaFoldDB" id="A0AAV2S7L0"/>
<dbReference type="Proteomes" id="UP001497623">
    <property type="component" value="Unassembled WGS sequence"/>
</dbReference>
<protein>
    <submittedName>
        <fullName evidence="2">Uncharacterized protein</fullName>
    </submittedName>
</protein>
<comment type="caution">
    <text evidence="2">The sequence shown here is derived from an EMBL/GenBank/DDBJ whole genome shotgun (WGS) entry which is preliminary data.</text>
</comment>
<name>A0AAV2S7L0_MEGNR</name>
<evidence type="ECO:0000313" key="2">
    <source>
        <dbReference type="EMBL" id="CAL4163615.1"/>
    </source>
</evidence>
<gene>
    <name evidence="2" type="ORF">MNOR_LOCUS33030</name>
</gene>
<organism evidence="2 3">
    <name type="scientific">Meganyctiphanes norvegica</name>
    <name type="common">Northern krill</name>
    <name type="synonym">Thysanopoda norvegica</name>
    <dbReference type="NCBI Taxonomy" id="48144"/>
    <lineage>
        <taxon>Eukaryota</taxon>
        <taxon>Metazoa</taxon>
        <taxon>Ecdysozoa</taxon>
        <taxon>Arthropoda</taxon>
        <taxon>Crustacea</taxon>
        <taxon>Multicrustacea</taxon>
        <taxon>Malacostraca</taxon>
        <taxon>Eumalacostraca</taxon>
        <taxon>Eucarida</taxon>
        <taxon>Euphausiacea</taxon>
        <taxon>Euphausiidae</taxon>
        <taxon>Meganyctiphanes</taxon>
    </lineage>
</organism>
<reference evidence="2 3" key="1">
    <citation type="submission" date="2024-05" db="EMBL/GenBank/DDBJ databases">
        <authorList>
            <person name="Wallberg A."/>
        </authorList>
    </citation>
    <scope>NUCLEOTIDE SEQUENCE [LARGE SCALE GENOMIC DNA]</scope>
</reference>